<evidence type="ECO:0000256" key="2">
    <source>
        <dbReference type="ARBA" id="ARBA00005988"/>
    </source>
</evidence>
<feature type="domain" description="Peptidase M14" evidence="5">
    <location>
        <begin position="54"/>
        <end position="353"/>
    </location>
</feature>
<evidence type="ECO:0000256" key="1">
    <source>
        <dbReference type="ARBA" id="ARBA00001947"/>
    </source>
</evidence>
<comment type="caution">
    <text evidence="3">Lacks conserved residue(s) required for the propagation of feature annotation.</text>
</comment>
<protein>
    <recommendedName>
        <fullName evidence="5">Peptidase M14 domain-containing protein</fullName>
    </recommendedName>
</protein>
<organism evidence="6">
    <name type="scientific">Heliothis virescens</name>
    <name type="common">Tobacco budworm moth</name>
    <dbReference type="NCBI Taxonomy" id="7102"/>
    <lineage>
        <taxon>Eukaryota</taxon>
        <taxon>Metazoa</taxon>
        <taxon>Ecdysozoa</taxon>
        <taxon>Arthropoda</taxon>
        <taxon>Hexapoda</taxon>
        <taxon>Insecta</taxon>
        <taxon>Pterygota</taxon>
        <taxon>Neoptera</taxon>
        <taxon>Endopterygota</taxon>
        <taxon>Lepidoptera</taxon>
        <taxon>Glossata</taxon>
        <taxon>Ditrysia</taxon>
        <taxon>Noctuoidea</taxon>
        <taxon>Noctuidae</taxon>
        <taxon>Heliothinae</taxon>
        <taxon>Heliothis</taxon>
    </lineage>
</organism>
<dbReference type="PANTHER" id="PTHR11705">
    <property type="entry name" value="PROTEASE FAMILY M14 CARBOXYPEPTIDASE A,B"/>
    <property type="match status" value="1"/>
</dbReference>
<keyword evidence="4" id="KW-0732">Signal</keyword>
<dbReference type="STRING" id="7102.A0A2A4J6G6"/>
<dbReference type="Pfam" id="PF00246">
    <property type="entry name" value="Peptidase_M14"/>
    <property type="match status" value="1"/>
</dbReference>
<evidence type="ECO:0000259" key="5">
    <source>
        <dbReference type="PROSITE" id="PS52035"/>
    </source>
</evidence>
<evidence type="ECO:0000313" key="6">
    <source>
        <dbReference type="EMBL" id="PCG67012.1"/>
    </source>
</evidence>
<dbReference type="EMBL" id="NWSH01003068">
    <property type="protein sequence ID" value="PCG67012.1"/>
    <property type="molecule type" value="Genomic_DNA"/>
</dbReference>
<evidence type="ECO:0000256" key="3">
    <source>
        <dbReference type="PROSITE-ProRule" id="PRU01379"/>
    </source>
</evidence>
<comment type="caution">
    <text evidence="6">The sequence shown here is derived from an EMBL/GenBank/DDBJ whole genome shotgun (WGS) entry which is preliminary data.</text>
</comment>
<comment type="similarity">
    <text evidence="2 3">Belongs to the peptidase M14 family.</text>
</comment>
<evidence type="ECO:0000256" key="4">
    <source>
        <dbReference type="SAM" id="SignalP"/>
    </source>
</evidence>
<dbReference type="SUPFAM" id="SSF53187">
    <property type="entry name" value="Zn-dependent exopeptidases"/>
    <property type="match status" value="1"/>
</dbReference>
<dbReference type="PANTHER" id="PTHR11705:SF140">
    <property type="entry name" value="FI02848P-RELATED"/>
    <property type="match status" value="1"/>
</dbReference>
<name>A0A2A4J6G6_HELVI</name>
<dbReference type="SMART" id="SM00631">
    <property type="entry name" value="Zn_pept"/>
    <property type="match status" value="1"/>
</dbReference>
<reference evidence="6" key="1">
    <citation type="submission" date="2017-09" db="EMBL/GenBank/DDBJ databases">
        <title>Contemporary evolution of a Lepidopteran species, Heliothis virescens, in response to modern agricultural practices.</title>
        <authorList>
            <person name="Fritz M.L."/>
            <person name="Deyonke A.M."/>
            <person name="Papanicolaou A."/>
            <person name="Micinski S."/>
            <person name="Westbrook J."/>
            <person name="Gould F."/>
        </authorList>
    </citation>
    <scope>NUCLEOTIDE SEQUENCE [LARGE SCALE GENOMIC DNA]</scope>
    <source>
        <strain evidence="6">HvINT-</strain>
        <tissue evidence="6">Whole body</tissue>
    </source>
</reference>
<feature type="signal peptide" evidence="4">
    <location>
        <begin position="1"/>
        <end position="21"/>
    </location>
</feature>
<sequence>MNLVIFLLIACVVVDIRKNGATVSNCGCKSLRTCYFAMLRLLADKDETSCVEDAAIGASTVTIFLKALKQFCGNVIDIVNDHMTYEGRHLYEVILNGPPPNERTDEQGSKPVIIIEAGQQGGTESVGFALYIIEQLVACTEYSAMLDHFTWVILPCTNPDGQEYSRYSRVPWKKNLKPSEDALSYGVDLTRNFDNQFSSCPRVESGFSPIYPGPAPASENETMFIKSIIAKYKKDAKVYVSIKRDGHSIHYPYGYTKNSPANPTTLHKVAGEIAARVNQRASGVHLFINNSVFESEGKPHCGHSVDYAYDSGIPLSYEMRVFLGADNKIVTKFQTLPRGYENSLRNGYFSGIRELYNILMNEKKYGRIS</sequence>
<proteinExistence type="inferred from homology"/>
<dbReference type="GO" id="GO:0008270">
    <property type="term" value="F:zinc ion binding"/>
    <property type="evidence" value="ECO:0007669"/>
    <property type="project" value="InterPro"/>
</dbReference>
<dbReference type="GO" id="GO:0006508">
    <property type="term" value="P:proteolysis"/>
    <property type="evidence" value="ECO:0007669"/>
    <property type="project" value="InterPro"/>
</dbReference>
<dbReference type="AlphaFoldDB" id="A0A2A4J6G6"/>
<dbReference type="GO" id="GO:0004181">
    <property type="term" value="F:metallocarboxypeptidase activity"/>
    <property type="evidence" value="ECO:0007669"/>
    <property type="project" value="InterPro"/>
</dbReference>
<accession>A0A2A4J6G6</accession>
<dbReference type="Gene3D" id="3.40.630.10">
    <property type="entry name" value="Zn peptidases"/>
    <property type="match status" value="1"/>
</dbReference>
<gene>
    <name evidence="6" type="ORF">B5V51_6969</name>
</gene>
<dbReference type="GO" id="GO:0005615">
    <property type="term" value="C:extracellular space"/>
    <property type="evidence" value="ECO:0007669"/>
    <property type="project" value="TreeGrafter"/>
</dbReference>
<feature type="chain" id="PRO_5012788423" description="Peptidase M14 domain-containing protein" evidence="4">
    <location>
        <begin position="22"/>
        <end position="369"/>
    </location>
</feature>
<comment type="cofactor">
    <cofactor evidence="1">
        <name>Zn(2+)</name>
        <dbReference type="ChEBI" id="CHEBI:29105"/>
    </cofactor>
</comment>
<dbReference type="PROSITE" id="PS52035">
    <property type="entry name" value="PEPTIDASE_M14"/>
    <property type="match status" value="1"/>
</dbReference>
<dbReference type="InterPro" id="IPR000834">
    <property type="entry name" value="Peptidase_M14"/>
</dbReference>